<accession>A0A383BX66</accession>
<evidence type="ECO:0000313" key="1">
    <source>
        <dbReference type="EMBL" id="SVE23998.1"/>
    </source>
</evidence>
<sequence length="243" mass="27292">MGVAPAFSSVSTFHVGTNLIPYPYKVSQTIEDAIPPQYFSNILEIAGSGNSKKYINGHWYGSLNFFVPSETYWFSVNNSIEFAFNEPSDIYNDTTSDSRGNTPELFTFNQSIYQAFYFIETADIAGENLVDGEDWIGAFYGDVCIGSRVWNESYTDIPVMGFDEDSPETQGYIVPGEYPRFVVYDASEDTYYDAFTTGNHIFEETLLAMYIVNNISVKRDCDGELGASEGEPYLDDCEICVDE</sequence>
<proteinExistence type="predicted"/>
<feature type="non-terminal residue" evidence="1">
    <location>
        <position position="243"/>
    </location>
</feature>
<name>A0A383BX66_9ZZZZ</name>
<protein>
    <submittedName>
        <fullName evidence="1">Uncharacterized protein</fullName>
    </submittedName>
</protein>
<dbReference type="EMBL" id="UINC01203642">
    <property type="protein sequence ID" value="SVE23998.1"/>
    <property type="molecule type" value="Genomic_DNA"/>
</dbReference>
<gene>
    <name evidence="1" type="ORF">METZ01_LOCUS476852</name>
</gene>
<organism evidence="1">
    <name type="scientific">marine metagenome</name>
    <dbReference type="NCBI Taxonomy" id="408172"/>
    <lineage>
        <taxon>unclassified sequences</taxon>
        <taxon>metagenomes</taxon>
        <taxon>ecological metagenomes</taxon>
    </lineage>
</organism>
<reference evidence="1" key="1">
    <citation type="submission" date="2018-05" db="EMBL/GenBank/DDBJ databases">
        <authorList>
            <person name="Lanie J.A."/>
            <person name="Ng W.-L."/>
            <person name="Kazmierczak K.M."/>
            <person name="Andrzejewski T.M."/>
            <person name="Davidsen T.M."/>
            <person name="Wayne K.J."/>
            <person name="Tettelin H."/>
            <person name="Glass J.I."/>
            <person name="Rusch D."/>
            <person name="Podicherti R."/>
            <person name="Tsui H.-C.T."/>
            <person name="Winkler M.E."/>
        </authorList>
    </citation>
    <scope>NUCLEOTIDE SEQUENCE</scope>
</reference>
<dbReference type="AlphaFoldDB" id="A0A383BX66"/>